<evidence type="ECO:0000313" key="1">
    <source>
        <dbReference type="EMBL" id="GIX74957.1"/>
    </source>
</evidence>
<comment type="caution">
    <text evidence="1">The sequence shown here is derived from an EMBL/GenBank/DDBJ whole genome shotgun (WGS) entry which is preliminary data.</text>
</comment>
<dbReference type="AlphaFoldDB" id="A0AAV4MRH4"/>
<keyword evidence="2" id="KW-1185">Reference proteome</keyword>
<evidence type="ECO:0000313" key="2">
    <source>
        <dbReference type="Proteomes" id="UP001054837"/>
    </source>
</evidence>
<dbReference type="SUPFAM" id="SSF57667">
    <property type="entry name" value="beta-beta-alpha zinc fingers"/>
    <property type="match status" value="1"/>
</dbReference>
<protein>
    <submittedName>
        <fullName evidence="1">Uncharacterized protein</fullName>
    </submittedName>
</protein>
<reference evidence="1 2" key="1">
    <citation type="submission" date="2021-06" db="EMBL/GenBank/DDBJ databases">
        <title>Caerostris darwini draft genome.</title>
        <authorList>
            <person name="Kono N."/>
            <person name="Arakawa K."/>
        </authorList>
    </citation>
    <scope>NUCLEOTIDE SEQUENCE [LARGE SCALE GENOMIC DNA]</scope>
</reference>
<accession>A0AAV4MRH4</accession>
<dbReference type="InterPro" id="IPR036236">
    <property type="entry name" value="Znf_C2H2_sf"/>
</dbReference>
<dbReference type="Proteomes" id="UP001054837">
    <property type="component" value="Unassembled WGS sequence"/>
</dbReference>
<organism evidence="1 2">
    <name type="scientific">Caerostris darwini</name>
    <dbReference type="NCBI Taxonomy" id="1538125"/>
    <lineage>
        <taxon>Eukaryota</taxon>
        <taxon>Metazoa</taxon>
        <taxon>Ecdysozoa</taxon>
        <taxon>Arthropoda</taxon>
        <taxon>Chelicerata</taxon>
        <taxon>Arachnida</taxon>
        <taxon>Araneae</taxon>
        <taxon>Araneomorphae</taxon>
        <taxon>Entelegynae</taxon>
        <taxon>Araneoidea</taxon>
        <taxon>Araneidae</taxon>
        <taxon>Caerostris</taxon>
    </lineage>
</organism>
<dbReference type="Gene3D" id="3.30.160.60">
    <property type="entry name" value="Classic Zinc Finger"/>
    <property type="match status" value="1"/>
</dbReference>
<proteinExistence type="predicted"/>
<dbReference type="EMBL" id="BPLQ01000785">
    <property type="protein sequence ID" value="GIX74957.1"/>
    <property type="molecule type" value="Genomic_DNA"/>
</dbReference>
<name>A0AAV4MRH4_9ARAC</name>
<gene>
    <name evidence="1" type="ORF">CDAR_125111</name>
</gene>
<sequence length="490" mass="55418">MDLLWCEMCNCTVTNFANRRCFYNEYSYQGTGFENPDYIFVNNPQEISATTSHSAEGADFNFSALTNRTSTFQSSTFPPSTDQERHWDVNSTAGTNVRYASSNTVHNENLDYFNSSQGLTCPATQHFENSDYTYGAENPAMAFSTAASTTTLNPIEQTCPNNSAWMQYDPNLSFYNQLPPNSQVIGDPSNYITLYDTTNEYYNVPMNIQSRQSAMQDCEMQRFQERDYDAVAIARKSDRREENTSFACDLNCASINVKHHRNPYAENEYNHALCFYNEYSYQGTYFENPNIISKTFSETTLNSATISHSVEGADFNSLPFINRTSSFQSSTFPPSTDQKRHWDVNSTAGTDVRYVSSNTIQNKNFDFFNSSQSILFPATKYFENSDCISGAENPAMAFSTAASTSTLIPFEQTCPNNSRKKIHPRHKIAEVCNERSAIKLQKIRKPICKISSSNVCSKGCPNRSAIYRHTLIPTGEKPFSCEICGKMNFH</sequence>